<keyword evidence="10" id="KW-0718">Serine biosynthesis</keyword>
<dbReference type="UniPathway" id="UPA00135">
    <property type="reaction ID" value="UER00198"/>
</dbReference>
<evidence type="ECO:0000256" key="1">
    <source>
        <dbReference type="ARBA" id="ARBA00001946"/>
    </source>
</evidence>
<evidence type="ECO:0000256" key="6">
    <source>
        <dbReference type="ARBA" id="ARBA00022605"/>
    </source>
</evidence>
<reference evidence="15 16" key="1">
    <citation type="journal article" date="2011" name="Front. Microbiol.">
        <title>Genomic signatures of strain selection and enhancement in Bacillus atrophaeus var. globigii, a historical biowarfare simulant.</title>
        <authorList>
            <person name="Gibbons H.S."/>
            <person name="Broomall S.M."/>
            <person name="McNew L.A."/>
            <person name="Daligault H."/>
            <person name="Chapman C."/>
            <person name="Bruce D."/>
            <person name="Karavis M."/>
            <person name="Krepps M."/>
            <person name="McGregor P.A."/>
            <person name="Hong C."/>
            <person name="Park K.H."/>
            <person name="Akmal A."/>
            <person name="Feldman A."/>
            <person name="Lin J.S."/>
            <person name="Chang W.E."/>
            <person name="Higgs B.W."/>
            <person name="Demirev P."/>
            <person name="Lindquist J."/>
            <person name="Liem A."/>
            <person name="Fochler E."/>
            <person name="Read T.D."/>
            <person name="Tapia R."/>
            <person name="Johnson S."/>
            <person name="Bishop-Lilly K.A."/>
            <person name="Detter C."/>
            <person name="Han C."/>
            <person name="Sozhamannan S."/>
            <person name="Rosenzweig C.N."/>
            <person name="Skowronski E.W."/>
        </authorList>
    </citation>
    <scope>NUCLEOTIDE SEQUENCE [LARGE SCALE GENOMIC DNA]</scope>
    <source>
        <strain evidence="15 16">AK5</strain>
    </source>
</reference>
<dbReference type="Proteomes" id="UP000288212">
    <property type="component" value="Unassembled WGS sequence"/>
</dbReference>
<feature type="active site" description="Nucleophile" evidence="14">
    <location>
        <position position="16"/>
    </location>
</feature>
<evidence type="ECO:0000256" key="14">
    <source>
        <dbReference type="PIRSR" id="PIRSR604469-1"/>
    </source>
</evidence>
<dbReference type="SFLD" id="SFLDG01136">
    <property type="entry name" value="C1.6:_Phosphoserine_Phosphatas"/>
    <property type="match status" value="1"/>
</dbReference>
<comment type="similarity">
    <text evidence="3">Belongs to the HAD-like hydrolase superfamily. SerB family.</text>
</comment>
<comment type="catalytic activity">
    <reaction evidence="12">
        <text>O-phospho-L-serine + H2O = L-serine + phosphate</text>
        <dbReference type="Rhea" id="RHEA:21208"/>
        <dbReference type="ChEBI" id="CHEBI:15377"/>
        <dbReference type="ChEBI" id="CHEBI:33384"/>
        <dbReference type="ChEBI" id="CHEBI:43474"/>
        <dbReference type="ChEBI" id="CHEBI:57524"/>
        <dbReference type="EC" id="3.1.3.3"/>
    </reaction>
</comment>
<dbReference type="GO" id="GO:0006564">
    <property type="term" value="P:L-serine biosynthetic process"/>
    <property type="evidence" value="ECO:0007669"/>
    <property type="project" value="UniProtKB-KW"/>
</dbReference>
<comment type="catalytic activity">
    <reaction evidence="13">
        <text>O-phospho-D-serine + H2O = D-serine + phosphate</text>
        <dbReference type="Rhea" id="RHEA:24873"/>
        <dbReference type="ChEBI" id="CHEBI:15377"/>
        <dbReference type="ChEBI" id="CHEBI:35247"/>
        <dbReference type="ChEBI" id="CHEBI:43474"/>
        <dbReference type="ChEBI" id="CHEBI:58680"/>
        <dbReference type="EC" id="3.1.3.3"/>
    </reaction>
</comment>
<evidence type="ECO:0000256" key="2">
    <source>
        <dbReference type="ARBA" id="ARBA00005135"/>
    </source>
</evidence>
<dbReference type="InterPro" id="IPR050582">
    <property type="entry name" value="HAD-like_SerB"/>
</dbReference>
<protein>
    <recommendedName>
        <fullName evidence="5">Phosphoserine phosphatase</fullName>
        <ecNumber evidence="4">3.1.3.3</ecNumber>
    </recommendedName>
    <alternativeName>
        <fullName evidence="11">O-phosphoserine phosphohydrolase</fullName>
    </alternativeName>
</protein>
<dbReference type="EMBL" id="PIPI01000008">
    <property type="protein sequence ID" value="RUO18594.1"/>
    <property type="molecule type" value="Genomic_DNA"/>
</dbReference>
<comment type="caution">
    <text evidence="15">The sequence shown here is derived from an EMBL/GenBank/DDBJ whole genome shotgun (WGS) entry which is preliminary data.</text>
</comment>
<dbReference type="Pfam" id="PF00702">
    <property type="entry name" value="Hydrolase"/>
    <property type="match status" value="1"/>
</dbReference>
<dbReference type="InterPro" id="IPR004469">
    <property type="entry name" value="PSP"/>
</dbReference>
<evidence type="ECO:0000256" key="8">
    <source>
        <dbReference type="ARBA" id="ARBA00022801"/>
    </source>
</evidence>
<accession>A0A432VQQ1</accession>
<dbReference type="AlphaFoldDB" id="A0A432VQQ1"/>
<dbReference type="SUPFAM" id="SSF56784">
    <property type="entry name" value="HAD-like"/>
    <property type="match status" value="1"/>
</dbReference>
<evidence type="ECO:0000256" key="4">
    <source>
        <dbReference type="ARBA" id="ARBA00012640"/>
    </source>
</evidence>
<dbReference type="SFLD" id="SFLDF00029">
    <property type="entry name" value="phosphoserine_phosphatase"/>
    <property type="match status" value="1"/>
</dbReference>
<keyword evidence="16" id="KW-1185">Reference proteome</keyword>
<dbReference type="RefSeq" id="WP_126793734.1">
    <property type="nucleotide sequence ID" value="NZ_PIPI01000008.1"/>
</dbReference>
<keyword evidence="9" id="KW-0460">Magnesium</keyword>
<dbReference type="OrthoDB" id="9792539at2"/>
<dbReference type="PANTHER" id="PTHR43344:SF2">
    <property type="entry name" value="PHOSPHOSERINE PHOSPHATASE"/>
    <property type="match status" value="1"/>
</dbReference>
<evidence type="ECO:0000256" key="3">
    <source>
        <dbReference type="ARBA" id="ARBA00009184"/>
    </source>
</evidence>
<dbReference type="InterPro" id="IPR036412">
    <property type="entry name" value="HAD-like_sf"/>
</dbReference>
<comment type="cofactor">
    <cofactor evidence="1">
        <name>Mg(2+)</name>
        <dbReference type="ChEBI" id="CHEBI:18420"/>
    </cofactor>
</comment>
<proteinExistence type="inferred from homology"/>
<evidence type="ECO:0000256" key="13">
    <source>
        <dbReference type="ARBA" id="ARBA00048523"/>
    </source>
</evidence>
<keyword evidence="8" id="KW-0378">Hydrolase</keyword>
<evidence type="ECO:0000313" key="15">
    <source>
        <dbReference type="EMBL" id="RUO18594.1"/>
    </source>
</evidence>
<organism evidence="15 16">
    <name type="scientific">Aliidiomarina haloalkalitolerans</name>
    <dbReference type="NCBI Taxonomy" id="859059"/>
    <lineage>
        <taxon>Bacteria</taxon>
        <taxon>Pseudomonadati</taxon>
        <taxon>Pseudomonadota</taxon>
        <taxon>Gammaproteobacteria</taxon>
        <taxon>Alteromonadales</taxon>
        <taxon>Idiomarinaceae</taxon>
        <taxon>Aliidiomarina</taxon>
    </lineage>
</organism>
<dbReference type="GO" id="GO:0005737">
    <property type="term" value="C:cytoplasm"/>
    <property type="evidence" value="ECO:0007669"/>
    <property type="project" value="TreeGrafter"/>
</dbReference>
<dbReference type="NCBIfam" id="TIGR00338">
    <property type="entry name" value="serB"/>
    <property type="match status" value="1"/>
</dbReference>
<dbReference type="NCBIfam" id="TIGR01488">
    <property type="entry name" value="HAD-SF-IB"/>
    <property type="match status" value="1"/>
</dbReference>
<evidence type="ECO:0000256" key="7">
    <source>
        <dbReference type="ARBA" id="ARBA00022723"/>
    </source>
</evidence>
<keyword evidence="6" id="KW-0028">Amino-acid biosynthesis</keyword>
<dbReference type="InterPro" id="IPR023214">
    <property type="entry name" value="HAD_sf"/>
</dbReference>
<sequence length="218" mass="23698">MQQFPDMDKPGLVVFDLDSTLIQLESIDTLAALNNQETAVAALTEQAMRGEIDFRQALEQRVSFLASIDEERIFAISGNLPITPGADELIQFFRKKRWKIAILSGGFTWFADTVAMRWGADFIACNALEVKNGKLTGKLVGEIIDADAKARYLVALRQQYGFANEQVIAIGDGANDIPMLNEAGLGVAFNGKPILLAEADISIAGSLADLIPLLNRAL</sequence>
<dbReference type="GO" id="GO:0036424">
    <property type="term" value="F:L-phosphoserine phosphatase activity"/>
    <property type="evidence" value="ECO:0007669"/>
    <property type="project" value="InterPro"/>
</dbReference>
<dbReference type="SFLD" id="SFLDG01137">
    <property type="entry name" value="C1.6.1:_Phosphoserine_Phosphat"/>
    <property type="match status" value="1"/>
</dbReference>
<keyword evidence="7" id="KW-0479">Metal-binding</keyword>
<feature type="active site" description="Proton donor" evidence="14">
    <location>
        <position position="18"/>
    </location>
</feature>
<evidence type="ECO:0000313" key="16">
    <source>
        <dbReference type="Proteomes" id="UP000288212"/>
    </source>
</evidence>
<dbReference type="SFLD" id="SFLDS00003">
    <property type="entry name" value="Haloacid_Dehalogenase"/>
    <property type="match status" value="1"/>
</dbReference>
<evidence type="ECO:0000256" key="11">
    <source>
        <dbReference type="ARBA" id="ARBA00031693"/>
    </source>
</evidence>
<evidence type="ECO:0000256" key="10">
    <source>
        <dbReference type="ARBA" id="ARBA00023299"/>
    </source>
</evidence>
<name>A0A432VQQ1_9GAMM</name>
<dbReference type="EC" id="3.1.3.3" evidence="4"/>
<evidence type="ECO:0000256" key="12">
    <source>
        <dbReference type="ARBA" id="ARBA00048138"/>
    </source>
</evidence>
<dbReference type="GO" id="GO:0000287">
    <property type="term" value="F:magnesium ion binding"/>
    <property type="evidence" value="ECO:0007669"/>
    <property type="project" value="TreeGrafter"/>
</dbReference>
<dbReference type="Gene3D" id="3.40.50.1000">
    <property type="entry name" value="HAD superfamily/HAD-like"/>
    <property type="match status" value="1"/>
</dbReference>
<evidence type="ECO:0000256" key="5">
    <source>
        <dbReference type="ARBA" id="ARBA00015196"/>
    </source>
</evidence>
<evidence type="ECO:0000256" key="9">
    <source>
        <dbReference type="ARBA" id="ARBA00022842"/>
    </source>
</evidence>
<comment type="pathway">
    <text evidence="2">Amino-acid biosynthesis; L-serine biosynthesis; L-serine from 3-phospho-D-glycerate: step 3/3.</text>
</comment>
<dbReference type="PANTHER" id="PTHR43344">
    <property type="entry name" value="PHOSPHOSERINE PHOSPHATASE"/>
    <property type="match status" value="1"/>
</dbReference>
<gene>
    <name evidence="15" type="primary">serB</name>
    <name evidence="15" type="ORF">CWE06_10120</name>
</gene>